<sequence length="53" mass="6074">MVAQEFGWASPEMVTDLYGKSANRHAITFLKQAWEATARPPVDAHLKESRDEW</sequence>
<protein>
    <submittedName>
        <fullName evidence="1">Uncharacterized protein</fullName>
    </submittedName>
</protein>
<proteinExistence type="predicted"/>
<name>A0A7I9WEG3_MYCAG</name>
<gene>
    <name evidence="1" type="ORF">MAGR_73000</name>
</gene>
<reference evidence="1 2" key="1">
    <citation type="journal article" date="2019" name="Emerg. Microbes Infect.">
        <title>Comprehensive subspecies identification of 175 nontuberculous mycobacteria species based on 7547 genomic profiles.</title>
        <authorList>
            <person name="Matsumoto Y."/>
            <person name="Kinjo T."/>
            <person name="Motooka D."/>
            <person name="Nabeya D."/>
            <person name="Jung N."/>
            <person name="Uechi K."/>
            <person name="Horii T."/>
            <person name="Iida T."/>
            <person name="Fujita J."/>
            <person name="Nakamura S."/>
        </authorList>
    </citation>
    <scope>NUCLEOTIDE SEQUENCE [LARGE SCALE GENOMIC DNA]</scope>
    <source>
        <strain evidence="1 2">JCM 6377</strain>
    </source>
</reference>
<comment type="caution">
    <text evidence="1">The sequence shown here is derived from an EMBL/GenBank/DDBJ whole genome shotgun (WGS) entry which is preliminary data.</text>
</comment>
<dbReference type="EMBL" id="BLKS01000004">
    <property type="protein sequence ID" value="GFG55859.1"/>
    <property type="molecule type" value="Genomic_DNA"/>
</dbReference>
<evidence type="ECO:0000313" key="1">
    <source>
        <dbReference type="EMBL" id="GFG55859.1"/>
    </source>
</evidence>
<organism evidence="1 2">
    <name type="scientific">Mycolicibacterium agri</name>
    <name type="common">Mycobacterium agri</name>
    <dbReference type="NCBI Taxonomy" id="36811"/>
    <lineage>
        <taxon>Bacteria</taxon>
        <taxon>Bacillati</taxon>
        <taxon>Actinomycetota</taxon>
        <taxon>Actinomycetes</taxon>
        <taxon>Mycobacteriales</taxon>
        <taxon>Mycobacteriaceae</taxon>
        <taxon>Mycolicibacterium</taxon>
    </lineage>
</organism>
<dbReference type="RefSeq" id="WP_237683025.1">
    <property type="nucleotide sequence ID" value="NZ_BLKS01000004.1"/>
</dbReference>
<accession>A0A7I9WEG3</accession>
<dbReference type="Proteomes" id="UP000465302">
    <property type="component" value="Unassembled WGS sequence"/>
</dbReference>
<dbReference type="AlphaFoldDB" id="A0A7I9WEG3"/>
<evidence type="ECO:0000313" key="2">
    <source>
        <dbReference type="Proteomes" id="UP000465302"/>
    </source>
</evidence>